<dbReference type="PANTHER" id="PTHR38697:SF1">
    <property type="entry name" value="NUCLEAR PORE COMPLEX PROTEIN SIMILAR TO S. CEREVISIAE NUP2 (EUROFUNG)"/>
    <property type="match status" value="1"/>
</dbReference>
<feature type="compositionally biased region" description="Basic and acidic residues" evidence="8">
    <location>
        <begin position="663"/>
        <end position="672"/>
    </location>
</feature>
<feature type="compositionally biased region" description="Low complexity" evidence="8">
    <location>
        <begin position="170"/>
        <end position="192"/>
    </location>
</feature>
<dbReference type="InterPro" id="IPR053074">
    <property type="entry name" value="NPC_Nucleoporin"/>
</dbReference>
<feature type="compositionally biased region" description="Basic and acidic residues" evidence="8">
    <location>
        <begin position="199"/>
        <end position="209"/>
    </location>
</feature>
<evidence type="ECO:0000256" key="6">
    <source>
        <dbReference type="ARBA" id="ARBA00023132"/>
    </source>
</evidence>
<dbReference type="HOGENOM" id="CLU_018357_0_0_1"/>
<feature type="compositionally biased region" description="Low complexity" evidence="8">
    <location>
        <begin position="352"/>
        <end position="366"/>
    </location>
</feature>
<gene>
    <name evidence="10" type="ORF">LELG_03686</name>
</gene>
<organism evidence="10 11">
    <name type="scientific">Lodderomyces elongisporus (strain ATCC 11503 / CBS 2605 / JCM 1781 / NBRC 1676 / NRRL YB-4239)</name>
    <name type="common">Yeast</name>
    <name type="synonym">Saccharomyces elongisporus</name>
    <dbReference type="NCBI Taxonomy" id="379508"/>
    <lineage>
        <taxon>Eukaryota</taxon>
        <taxon>Fungi</taxon>
        <taxon>Dikarya</taxon>
        <taxon>Ascomycota</taxon>
        <taxon>Saccharomycotina</taxon>
        <taxon>Pichiomycetes</taxon>
        <taxon>Debaryomycetaceae</taxon>
        <taxon>Candida/Lodderomyces clade</taxon>
        <taxon>Lodderomyces</taxon>
    </lineage>
</organism>
<feature type="domain" description="RanBD1" evidence="9">
    <location>
        <begin position="687"/>
        <end position="817"/>
    </location>
</feature>
<feature type="compositionally biased region" description="Polar residues" evidence="8">
    <location>
        <begin position="248"/>
        <end position="261"/>
    </location>
</feature>
<dbReference type="InParanoid" id="A5E249"/>
<feature type="compositionally biased region" description="Basic and acidic residues" evidence="8">
    <location>
        <begin position="336"/>
        <end position="346"/>
    </location>
</feature>
<feature type="compositionally biased region" description="Low complexity" evidence="8">
    <location>
        <begin position="66"/>
        <end position="117"/>
    </location>
</feature>
<dbReference type="OMA" id="SDGMGHI"/>
<dbReference type="Pfam" id="PF00638">
    <property type="entry name" value="Ran_BP1"/>
    <property type="match status" value="1"/>
</dbReference>
<sequence length="817" mass="86382">MGKRQATGQITKDAFYDDEDEEQQTNESTSKPIQASSEILSTRKILKPRGKLGESSNGFKPAAKPTTAFSFAPSTQTSTPFTFSAPKPANTSAGAAGSIFTTTTSSTPAATATTSTSLPHASEQDNKLRALNENFVKKVNECNAANKVANLSDIAEKYIQYYKLIATTTSTTTSNSTSSTTTNNTTQFTTQQPAPPKVEQLEEKQDKNVTKKSKSTTPDSESESESDLESDDDATTKKEIKVQGPLFTFNTGAGAKSSSPFTFDPKKISKLNEKDPDDSDDDIEIKGPTFNFNKPIKDNVFKFKSQNGDSNNNTGANASANNGNNGIGFSFGANQKKTELEFKSSEQKGGVANANTATANATANATPQNPFSFLKPNTETKQEPFKTQLNESNGKSEEPKEVKKPAFSFTPTANKEDSGSAATKPSGFQFGTPASTTASNTSASNTSAPTTAFQFGASNSPSTAASNTIQNNIPSAFPTSTNATTGFKFGNSTTSSSFQPTTTAPSTSTSTAPTGAFQFGSKPSFGTPATSALASFSKPESESLNSTSALDSGKPKPFLFGTSSLGTSSDSAAKPSFQFGSSSGFGSNSQPSSQPAPIFNFGKPANATAPAPATTATSQQPASDSSKSTQSSNSPFVFGAKTSTTTSAFPLFNFTATQSSQLEKNDNNKTEGADEEDKVEEEEVEGNFKPVAQLGEKQDVQSGEENEEVKYSARTKLMLLDTSNKTNPYINKGIGELRILYNPETTKSRILIRAEASQRVLLNTLLSKDITYGSMGNGSLIRVPVFGPESKVETYVIKLKTAADGLELLKVINEVKA</sequence>
<feature type="compositionally biased region" description="Polar residues" evidence="8">
    <location>
        <begin position="367"/>
        <end position="377"/>
    </location>
</feature>
<keyword evidence="4" id="KW-0653">Protein transport</keyword>
<feature type="compositionally biased region" description="Low complexity" evidence="8">
    <location>
        <begin position="307"/>
        <end position="334"/>
    </location>
</feature>
<feature type="compositionally biased region" description="Basic and acidic residues" evidence="8">
    <location>
        <begin position="264"/>
        <end position="274"/>
    </location>
</feature>
<dbReference type="GeneID" id="5231938"/>
<evidence type="ECO:0000256" key="7">
    <source>
        <dbReference type="ARBA" id="ARBA00023242"/>
    </source>
</evidence>
<dbReference type="KEGG" id="lel:PVL30_004514"/>
<dbReference type="InterPro" id="IPR015007">
    <property type="entry name" value="NUP2/50/61"/>
</dbReference>
<feature type="compositionally biased region" description="Polar residues" evidence="8">
    <location>
        <begin position="561"/>
        <end position="571"/>
    </location>
</feature>
<dbReference type="VEuPathDB" id="FungiDB:LELG_03686"/>
<feature type="compositionally biased region" description="Polar residues" evidence="8">
    <location>
        <begin position="25"/>
        <end position="40"/>
    </location>
</feature>
<feature type="compositionally biased region" description="Polar residues" evidence="8">
    <location>
        <begin position="1"/>
        <end position="10"/>
    </location>
</feature>
<dbReference type="FunCoup" id="A5E249">
    <property type="interactions" value="212"/>
</dbReference>
<dbReference type="OrthoDB" id="185618at2759"/>
<feature type="compositionally biased region" description="Polar residues" evidence="8">
    <location>
        <begin position="469"/>
        <end position="485"/>
    </location>
</feature>
<dbReference type="STRING" id="379508.A5E249"/>
<dbReference type="GO" id="GO:0005643">
    <property type="term" value="C:nuclear pore"/>
    <property type="evidence" value="ECO:0007669"/>
    <property type="project" value="UniProtKB-SubCell"/>
</dbReference>
<evidence type="ECO:0000256" key="5">
    <source>
        <dbReference type="ARBA" id="ARBA00023010"/>
    </source>
</evidence>
<protein>
    <recommendedName>
        <fullName evidence="9">RanBD1 domain-containing protein</fullName>
    </recommendedName>
</protein>
<dbReference type="Proteomes" id="UP000001996">
    <property type="component" value="Unassembled WGS sequence"/>
</dbReference>
<feature type="compositionally biased region" description="Low complexity" evidence="8">
    <location>
        <begin position="492"/>
        <end position="514"/>
    </location>
</feature>
<dbReference type="CDD" id="cd13181">
    <property type="entry name" value="RanBD_NUP2"/>
    <property type="match status" value="1"/>
</dbReference>
<accession>A5E249</accession>
<feature type="compositionally biased region" description="Low complexity" evidence="8">
    <location>
        <begin position="604"/>
        <end position="634"/>
    </location>
</feature>
<dbReference type="GO" id="GO:0051028">
    <property type="term" value="P:mRNA transport"/>
    <property type="evidence" value="ECO:0007669"/>
    <property type="project" value="UniProtKB-KW"/>
</dbReference>
<feature type="region of interest" description="Disordered" evidence="8">
    <location>
        <begin position="1"/>
        <end position="123"/>
    </location>
</feature>
<feature type="compositionally biased region" description="Acidic residues" evidence="8">
    <location>
        <begin position="673"/>
        <end position="685"/>
    </location>
</feature>
<feature type="region of interest" description="Disordered" evidence="8">
    <location>
        <begin position="170"/>
        <end position="290"/>
    </location>
</feature>
<evidence type="ECO:0000313" key="11">
    <source>
        <dbReference type="Proteomes" id="UP000001996"/>
    </source>
</evidence>
<evidence type="ECO:0000256" key="3">
    <source>
        <dbReference type="ARBA" id="ARBA00022816"/>
    </source>
</evidence>
<feature type="compositionally biased region" description="Basic and acidic residues" evidence="8">
    <location>
        <begin position="394"/>
        <end position="404"/>
    </location>
</feature>
<feature type="region of interest" description="Disordered" evidence="8">
    <location>
        <begin position="659"/>
        <end position="685"/>
    </location>
</feature>
<dbReference type="eggNOG" id="KOG0864">
    <property type="taxonomic scope" value="Eukaryota"/>
</dbReference>
<dbReference type="GO" id="GO:0015031">
    <property type="term" value="P:protein transport"/>
    <property type="evidence" value="ECO:0007669"/>
    <property type="project" value="UniProtKB-KW"/>
</dbReference>
<dbReference type="InterPro" id="IPR011993">
    <property type="entry name" value="PH-like_dom_sf"/>
</dbReference>
<reference evidence="10 11" key="1">
    <citation type="journal article" date="2009" name="Nature">
        <title>Evolution of pathogenicity and sexual reproduction in eight Candida genomes.</title>
        <authorList>
            <person name="Butler G."/>
            <person name="Rasmussen M.D."/>
            <person name="Lin M.F."/>
            <person name="Santos M.A."/>
            <person name="Sakthikumar S."/>
            <person name="Munro C.A."/>
            <person name="Rheinbay E."/>
            <person name="Grabherr M."/>
            <person name="Forche A."/>
            <person name="Reedy J.L."/>
            <person name="Agrafioti I."/>
            <person name="Arnaud M.B."/>
            <person name="Bates S."/>
            <person name="Brown A.J."/>
            <person name="Brunke S."/>
            <person name="Costanzo M.C."/>
            <person name="Fitzpatrick D.A."/>
            <person name="de Groot P.W."/>
            <person name="Harris D."/>
            <person name="Hoyer L.L."/>
            <person name="Hube B."/>
            <person name="Klis F.M."/>
            <person name="Kodira C."/>
            <person name="Lennard N."/>
            <person name="Logue M.E."/>
            <person name="Martin R."/>
            <person name="Neiman A.M."/>
            <person name="Nikolaou E."/>
            <person name="Quail M.A."/>
            <person name="Quinn J."/>
            <person name="Santos M.C."/>
            <person name="Schmitzberger F.F."/>
            <person name="Sherlock G."/>
            <person name="Shah P."/>
            <person name="Silverstein K.A."/>
            <person name="Skrzypek M.S."/>
            <person name="Soll D."/>
            <person name="Staggs R."/>
            <person name="Stansfield I."/>
            <person name="Stumpf M.P."/>
            <person name="Sudbery P.E."/>
            <person name="Srikantha T."/>
            <person name="Zeng Q."/>
            <person name="Berman J."/>
            <person name="Berriman M."/>
            <person name="Heitman J."/>
            <person name="Gow N.A."/>
            <person name="Lorenz M.C."/>
            <person name="Birren B.W."/>
            <person name="Kellis M."/>
            <person name="Cuomo C.A."/>
        </authorList>
    </citation>
    <scope>NUCLEOTIDE SEQUENCE [LARGE SCALE GENOMIC DNA]</scope>
    <source>
        <strain evidence="11">ATCC 11503 / BCRC 21390 / CBS 2605 / JCM 1781 / NBRC 1676 / NRRL YB-4239</strain>
    </source>
</reference>
<dbReference type="SUPFAM" id="SSF50729">
    <property type="entry name" value="PH domain-like"/>
    <property type="match status" value="1"/>
</dbReference>
<evidence type="ECO:0000259" key="9">
    <source>
        <dbReference type="PROSITE" id="PS50196"/>
    </source>
</evidence>
<dbReference type="SMART" id="SM00160">
    <property type="entry name" value="RanBD"/>
    <property type="match status" value="1"/>
</dbReference>
<feature type="compositionally biased region" description="Low complexity" evidence="8">
    <location>
        <begin position="432"/>
        <end position="468"/>
    </location>
</feature>
<evidence type="ECO:0000313" key="10">
    <source>
        <dbReference type="EMBL" id="EDK45507.1"/>
    </source>
</evidence>
<dbReference type="Gene3D" id="2.30.29.30">
    <property type="entry name" value="Pleckstrin-homology domain (PH domain)/Phosphotyrosine-binding domain (PTB)"/>
    <property type="match status" value="1"/>
</dbReference>
<keyword evidence="11" id="KW-1185">Reference proteome</keyword>
<keyword evidence="2" id="KW-0813">Transport</keyword>
<keyword evidence="3" id="KW-0509">mRNA transport</keyword>
<feature type="compositionally biased region" description="Acidic residues" evidence="8">
    <location>
        <begin position="220"/>
        <end position="233"/>
    </location>
</feature>
<dbReference type="PANTHER" id="PTHR38697">
    <property type="entry name" value="NUCLEAR PORE COMPLEX PROTEIN SIMILAR TO S. CEREVISIAE NUP2 (EUROFUNG)"/>
    <property type="match status" value="1"/>
</dbReference>
<dbReference type="EMBL" id="CH981528">
    <property type="protein sequence ID" value="EDK45507.1"/>
    <property type="molecule type" value="Genomic_DNA"/>
</dbReference>
<evidence type="ECO:0000256" key="2">
    <source>
        <dbReference type="ARBA" id="ARBA00022448"/>
    </source>
</evidence>
<keyword evidence="5" id="KW-0811">Translocation</keyword>
<comment type="subcellular location">
    <subcellularLocation>
        <location evidence="1">Nucleus</location>
        <location evidence="1">Nuclear pore complex</location>
    </subcellularLocation>
</comment>
<dbReference type="InterPro" id="IPR000156">
    <property type="entry name" value="Ran_bind_dom"/>
</dbReference>
<dbReference type="Pfam" id="PF08911">
    <property type="entry name" value="NUP50"/>
    <property type="match status" value="1"/>
</dbReference>
<feature type="region of interest" description="Disordered" evidence="8">
    <location>
        <begin position="302"/>
        <end position="634"/>
    </location>
</feature>
<dbReference type="PROSITE" id="PS50196">
    <property type="entry name" value="RANBD1"/>
    <property type="match status" value="1"/>
</dbReference>
<keyword evidence="6" id="KW-0906">Nuclear pore complex</keyword>
<feature type="compositionally biased region" description="Low complexity" evidence="8">
    <location>
        <begin position="575"/>
        <end position="595"/>
    </location>
</feature>
<name>A5E249_LODEL</name>
<proteinExistence type="predicted"/>
<keyword evidence="7" id="KW-0539">Nucleus</keyword>
<evidence type="ECO:0000256" key="4">
    <source>
        <dbReference type="ARBA" id="ARBA00022927"/>
    </source>
</evidence>
<dbReference type="AlphaFoldDB" id="A5E249"/>
<evidence type="ECO:0000256" key="8">
    <source>
        <dbReference type="SAM" id="MobiDB-lite"/>
    </source>
</evidence>
<evidence type="ECO:0000256" key="1">
    <source>
        <dbReference type="ARBA" id="ARBA00004567"/>
    </source>
</evidence>